<comment type="caution">
    <text evidence="5">The sequence shown here is derived from an EMBL/GenBank/DDBJ whole genome shotgun (WGS) entry which is preliminary data.</text>
</comment>
<evidence type="ECO:0000313" key="6">
    <source>
        <dbReference type="Proteomes" id="UP000244649"/>
    </source>
</evidence>
<reference evidence="5 6" key="1">
    <citation type="submission" date="2018-04" db="EMBL/GenBank/DDBJ databases">
        <authorList>
            <person name="Go L.Y."/>
            <person name="Mitchell J.A."/>
        </authorList>
    </citation>
    <scope>NUCLEOTIDE SEQUENCE [LARGE SCALE GENOMIC DNA]</scope>
    <source>
        <strain evidence="5 6">TPD7010</strain>
    </source>
</reference>
<dbReference type="PANTHER" id="PTHR46796">
    <property type="entry name" value="HTH-TYPE TRANSCRIPTIONAL ACTIVATOR RHAS-RELATED"/>
    <property type="match status" value="1"/>
</dbReference>
<sequence>MLVESDPRDQVVLGRIAGPRVTGTYRRERIDTSTPFMVVDRPLEIAFTGRIAGSAVSFARSDFDDAARRLSGDDSLRVRATGHGPVNEQRLRYWSRTWEYSRDVLLRSSERTPLIEQQARTLLLEASLLTFSTTFTDALAAGRPSRPLPAPVRRAKAFVEAHAAEPVVLADIAQAARLSPRGLQYAFRAATGRTPMQYLRRVRLDAARAELRNADPSVETVAAIAARWGFSNLGRFAAMYRGEFGETPSTTLRS</sequence>
<dbReference type="PANTHER" id="PTHR46796:SF12">
    <property type="entry name" value="HTH-TYPE DNA-BINDING TRANSCRIPTIONAL ACTIVATOR EUTR"/>
    <property type="match status" value="1"/>
</dbReference>
<evidence type="ECO:0000313" key="5">
    <source>
        <dbReference type="EMBL" id="PVE79492.1"/>
    </source>
</evidence>
<dbReference type="InterPro" id="IPR050204">
    <property type="entry name" value="AraC_XylS_family_regulators"/>
</dbReference>
<evidence type="ECO:0000256" key="1">
    <source>
        <dbReference type="ARBA" id="ARBA00023015"/>
    </source>
</evidence>
<dbReference type="Gene3D" id="1.10.10.60">
    <property type="entry name" value="Homeodomain-like"/>
    <property type="match status" value="1"/>
</dbReference>
<dbReference type="Proteomes" id="UP000244649">
    <property type="component" value="Unassembled WGS sequence"/>
</dbReference>
<protein>
    <recommendedName>
        <fullName evidence="4">HTH araC/xylS-type domain-containing protein</fullName>
    </recommendedName>
</protein>
<evidence type="ECO:0000256" key="3">
    <source>
        <dbReference type="ARBA" id="ARBA00023163"/>
    </source>
</evidence>
<proteinExistence type="predicted"/>
<dbReference type="InterPro" id="IPR009057">
    <property type="entry name" value="Homeodomain-like_sf"/>
</dbReference>
<name>A0A2T7WXY5_MICTE</name>
<feature type="domain" description="HTH araC/xylS-type" evidence="4">
    <location>
        <begin position="153"/>
        <end position="254"/>
    </location>
</feature>
<organism evidence="5 6">
    <name type="scientific">Microbacterium testaceum</name>
    <name type="common">Aureobacterium testaceum</name>
    <name type="synonym">Brevibacterium testaceum</name>
    <dbReference type="NCBI Taxonomy" id="2033"/>
    <lineage>
        <taxon>Bacteria</taxon>
        <taxon>Bacillati</taxon>
        <taxon>Actinomycetota</taxon>
        <taxon>Actinomycetes</taxon>
        <taxon>Micrococcales</taxon>
        <taxon>Microbacteriaceae</taxon>
        <taxon>Microbacterium</taxon>
    </lineage>
</organism>
<accession>A0A2T7WXY5</accession>
<dbReference type="PROSITE" id="PS01124">
    <property type="entry name" value="HTH_ARAC_FAMILY_2"/>
    <property type="match status" value="1"/>
</dbReference>
<dbReference type="GO" id="GO:0043565">
    <property type="term" value="F:sequence-specific DNA binding"/>
    <property type="evidence" value="ECO:0007669"/>
    <property type="project" value="InterPro"/>
</dbReference>
<keyword evidence="1" id="KW-0805">Transcription regulation</keyword>
<dbReference type="GO" id="GO:0003700">
    <property type="term" value="F:DNA-binding transcription factor activity"/>
    <property type="evidence" value="ECO:0007669"/>
    <property type="project" value="InterPro"/>
</dbReference>
<gene>
    <name evidence="5" type="ORF">DC432_01505</name>
</gene>
<dbReference type="InterPro" id="IPR018060">
    <property type="entry name" value="HTH_AraC"/>
</dbReference>
<dbReference type="EMBL" id="QDFT01000002">
    <property type="protein sequence ID" value="PVE79492.1"/>
    <property type="molecule type" value="Genomic_DNA"/>
</dbReference>
<dbReference type="Pfam" id="PF12833">
    <property type="entry name" value="HTH_18"/>
    <property type="match status" value="1"/>
</dbReference>
<evidence type="ECO:0000256" key="2">
    <source>
        <dbReference type="ARBA" id="ARBA00023125"/>
    </source>
</evidence>
<dbReference type="SUPFAM" id="SSF46689">
    <property type="entry name" value="Homeodomain-like"/>
    <property type="match status" value="2"/>
</dbReference>
<dbReference type="AlphaFoldDB" id="A0A2T7WXY5"/>
<keyword evidence="2" id="KW-0238">DNA-binding</keyword>
<keyword evidence="3" id="KW-0804">Transcription</keyword>
<evidence type="ECO:0000259" key="4">
    <source>
        <dbReference type="PROSITE" id="PS01124"/>
    </source>
</evidence>
<dbReference type="SMART" id="SM00342">
    <property type="entry name" value="HTH_ARAC"/>
    <property type="match status" value="1"/>
</dbReference>